<dbReference type="RefSeq" id="WP_013193523.1">
    <property type="nucleotide sequence ID" value="NC_014253.1"/>
</dbReference>
<dbReference type="STRING" id="644295.Metev_0023"/>
<dbReference type="PANTHER" id="PTHR43080:SF2">
    <property type="entry name" value="CBS DOMAIN-CONTAINING PROTEIN"/>
    <property type="match status" value="1"/>
</dbReference>
<keyword evidence="7" id="KW-1185">Reference proteome</keyword>
<dbReference type="PROSITE" id="PS51371">
    <property type="entry name" value="CBS"/>
    <property type="match status" value="4"/>
</dbReference>
<dbReference type="EMBL" id="CP002069">
    <property type="protein sequence ID" value="ADI72955.1"/>
    <property type="molecule type" value="Genomic_DNA"/>
</dbReference>
<evidence type="ECO:0000256" key="4">
    <source>
        <dbReference type="PROSITE-ProRule" id="PRU00703"/>
    </source>
</evidence>
<keyword evidence="2 4" id="KW-0129">CBS domain</keyword>
<feature type="domain" description="CBS" evidence="5">
    <location>
        <begin position="204"/>
        <end position="255"/>
    </location>
</feature>
<dbReference type="KEGG" id="mev:Metev_0023"/>
<dbReference type="SUPFAM" id="SSF54631">
    <property type="entry name" value="CBS-domain pair"/>
    <property type="match status" value="2"/>
</dbReference>
<dbReference type="InterPro" id="IPR046342">
    <property type="entry name" value="CBS_dom_sf"/>
</dbReference>
<proteinExistence type="predicted"/>
<dbReference type="Pfam" id="PF00571">
    <property type="entry name" value="CBS"/>
    <property type="match status" value="4"/>
</dbReference>
<gene>
    <name evidence="6" type="ordered locus">Metev_0023</name>
</gene>
<dbReference type="GO" id="GO:0009086">
    <property type="term" value="P:methionine biosynthetic process"/>
    <property type="evidence" value="ECO:0007669"/>
    <property type="project" value="UniProtKB-KW"/>
</dbReference>
<dbReference type="SMART" id="SM00116">
    <property type="entry name" value="CBS"/>
    <property type="match status" value="4"/>
</dbReference>
<keyword evidence="1" id="KW-0028">Amino-acid biosynthesis</keyword>
<dbReference type="HOGENOM" id="CLU_076812_4_0_2"/>
<dbReference type="AlphaFoldDB" id="D7E5T3"/>
<evidence type="ECO:0000256" key="2">
    <source>
        <dbReference type="ARBA" id="ARBA00023122"/>
    </source>
</evidence>
<evidence type="ECO:0000256" key="1">
    <source>
        <dbReference type="ARBA" id="ARBA00022605"/>
    </source>
</evidence>
<reference evidence="6 7" key="1">
    <citation type="submission" date="2010-06" db="EMBL/GenBank/DDBJ databases">
        <title>Complete sequence chromosome of Methanohalobium evestigatum Z-7303.</title>
        <authorList>
            <consortium name="US DOE Joint Genome Institute"/>
            <person name="Lucas S."/>
            <person name="Copeland A."/>
            <person name="Lapidus A."/>
            <person name="Cheng J.-F."/>
            <person name="Bruce D."/>
            <person name="Goodwin L."/>
            <person name="Pitluck S."/>
            <person name="Saunders E."/>
            <person name="Detter J.C."/>
            <person name="Han C."/>
            <person name="Tapia R."/>
            <person name="Land M."/>
            <person name="Hauser L."/>
            <person name="Kyrpides N."/>
            <person name="Mikhailova N."/>
            <person name="Sieprawska-Lupa M."/>
            <person name="Whitman W.B."/>
            <person name="Anderson I."/>
            <person name="Woyke T."/>
        </authorList>
    </citation>
    <scope>NUCLEOTIDE SEQUENCE [LARGE SCALE GENOMIC DNA]</scope>
    <source>
        <strain evidence="7">ATCC BAA-1072 / DSM 3721 / NBRC 107634 / OCM 161 / Z-7303</strain>
    </source>
</reference>
<evidence type="ECO:0000313" key="6">
    <source>
        <dbReference type="EMBL" id="ADI72955.1"/>
    </source>
</evidence>
<evidence type="ECO:0000259" key="5">
    <source>
        <dbReference type="PROSITE" id="PS51371"/>
    </source>
</evidence>
<dbReference type="InterPro" id="IPR051257">
    <property type="entry name" value="Diverse_CBS-Domain"/>
</dbReference>
<evidence type="ECO:0000256" key="3">
    <source>
        <dbReference type="ARBA" id="ARBA00023167"/>
    </source>
</evidence>
<organism evidence="6 7">
    <name type="scientific">Methanohalobium evestigatum (strain ATCC BAA-1072 / DSM 3721 / NBRC 107634 / OCM 161 / Z-7303)</name>
    <dbReference type="NCBI Taxonomy" id="644295"/>
    <lineage>
        <taxon>Archaea</taxon>
        <taxon>Methanobacteriati</taxon>
        <taxon>Methanobacteriota</taxon>
        <taxon>Stenosarchaea group</taxon>
        <taxon>Methanomicrobia</taxon>
        <taxon>Methanosarcinales</taxon>
        <taxon>Methanosarcinaceae</taxon>
        <taxon>Methanohalobium</taxon>
    </lineage>
</organism>
<sequence length="255" mass="28819">MTVVEDIMTKDPVKVTENDYITHARQLMRDYFLRSVPVVDNHDSNHVTGLLTDQDILNITSTKSNLTVKGFERAFPTILPDTDILKASKLLLDAKLHRSPVMISTTEKRLAGIISNRDLLEKINPSRRSPETIGEIMNTKVITCYTDDNVARIWNNMLDWDYTGIPVVNQKNEPIGVVTRRDIIKSGHARINSPEKSSRVEKIMSTPTYTITPNTPITEAIDKIIHYDVGRLTVVNNNKVVGIVDRNDLLEACLR</sequence>
<keyword evidence="3" id="KW-0486">Methionine biosynthesis</keyword>
<feature type="domain" description="CBS" evidence="5">
    <location>
        <begin position="71"/>
        <end position="131"/>
    </location>
</feature>
<dbReference type="PANTHER" id="PTHR43080">
    <property type="entry name" value="CBS DOMAIN-CONTAINING PROTEIN CBSX3, MITOCHONDRIAL"/>
    <property type="match status" value="1"/>
</dbReference>
<evidence type="ECO:0000313" key="7">
    <source>
        <dbReference type="Proteomes" id="UP000000391"/>
    </source>
</evidence>
<name>D7E5T3_METEZ</name>
<protein>
    <submittedName>
        <fullName evidence="6">CBS domain containing membrane protein</fullName>
    </submittedName>
</protein>
<dbReference type="InterPro" id="IPR000644">
    <property type="entry name" value="CBS_dom"/>
</dbReference>
<feature type="domain" description="CBS" evidence="5">
    <location>
        <begin position="137"/>
        <end position="195"/>
    </location>
</feature>
<dbReference type="Proteomes" id="UP000000391">
    <property type="component" value="Chromosome"/>
</dbReference>
<dbReference type="GeneID" id="9345629"/>
<feature type="domain" description="CBS" evidence="5">
    <location>
        <begin position="8"/>
        <end position="68"/>
    </location>
</feature>
<dbReference type="Gene3D" id="3.10.580.10">
    <property type="entry name" value="CBS-domain"/>
    <property type="match status" value="2"/>
</dbReference>
<accession>D7E5T3</accession>